<feature type="domain" description="Solute-binding protein family 3/N-terminal" evidence="4">
    <location>
        <begin position="24"/>
        <end position="245"/>
    </location>
</feature>
<dbReference type="SUPFAM" id="SSF53850">
    <property type="entry name" value="Periplasmic binding protein-like II"/>
    <property type="match status" value="1"/>
</dbReference>
<dbReference type="PANTHER" id="PTHR35936:SF19">
    <property type="entry name" value="AMINO-ACID-BINDING PROTEIN YXEM-RELATED"/>
    <property type="match status" value="1"/>
</dbReference>
<comment type="caution">
    <text evidence="5">The sequence shown here is derived from an EMBL/GenBank/DDBJ whole genome shotgun (WGS) entry which is preliminary data.</text>
</comment>
<feature type="signal peptide" evidence="3">
    <location>
        <begin position="1"/>
        <end position="20"/>
    </location>
</feature>
<comment type="similarity">
    <text evidence="1">Belongs to the bacterial solute-binding protein 3 family.</text>
</comment>
<dbReference type="AlphaFoldDB" id="A0AB73BD52"/>
<dbReference type="Pfam" id="PF00497">
    <property type="entry name" value="SBP_bac_3"/>
    <property type="match status" value="1"/>
</dbReference>
<feature type="chain" id="PRO_5044496686" evidence="3">
    <location>
        <begin position="21"/>
        <end position="245"/>
    </location>
</feature>
<dbReference type="Proteomes" id="UP000324162">
    <property type="component" value="Unassembled WGS sequence"/>
</dbReference>
<keyword evidence="2 3" id="KW-0732">Signal</keyword>
<reference evidence="5 6" key="1">
    <citation type="submission" date="2019-01" db="EMBL/GenBank/DDBJ databases">
        <title>Genome sequences of marine Pseudoalteromonas species.</title>
        <authorList>
            <person name="Boraston A.B."/>
            <person name="Hehemann J.-H."/>
            <person name="Vickers C.J."/>
            <person name="Salama-Alber O."/>
            <person name="Abe K."/>
            <person name="Hettle A.J."/>
        </authorList>
    </citation>
    <scope>NUCLEOTIDE SEQUENCE [LARGE SCALE GENOMIC DNA]</scope>
    <source>
        <strain evidence="5 6">PS42</strain>
    </source>
</reference>
<dbReference type="SMART" id="SM00062">
    <property type="entry name" value="PBPb"/>
    <property type="match status" value="1"/>
</dbReference>
<dbReference type="Gene3D" id="3.40.190.10">
    <property type="entry name" value="Periplasmic binding protein-like II"/>
    <property type="match status" value="2"/>
</dbReference>
<name>A0AB73BD52_9GAMM</name>
<evidence type="ECO:0000259" key="4">
    <source>
        <dbReference type="SMART" id="SM00062"/>
    </source>
</evidence>
<dbReference type="EMBL" id="SEUK01000054">
    <property type="protein sequence ID" value="KAA1157511.1"/>
    <property type="molecule type" value="Genomic_DNA"/>
</dbReference>
<organism evidence="5 6">
    <name type="scientific">Pseudoalteromonas fuliginea</name>
    <dbReference type="NCBI Taxonomy" id="1872678"/>
    <lineage>
        <taxon>Bacteria</taxon>
        <taxon>Pseudomonadati</taxon>
        <taxon>Pseudomonadota</taxon>
        <taxon>Gammaproteobacteria</taxon>
        <taxon>Alteromonadales</taxon>
        <taxon>Pseudoalteromonadaceae</taxon>
        <taxon>Pseudoalteromonas</taxon>
    </lineage>
</organism>
<sequence length="245" mass="28036">MKTIIVVFAVLLLSTFNTHACNKTFEVGTNENYWPPYVELKNGVLSGIEINVIKTLFKGSPFCLKFSVLPSSLRAQEELKQGRIDIMFAATKTKKRSEFAYFSQSYRDEVMLLYKNTLSPNLSSIEQLFSQGFSIAVNRGSYYGAQFEQLKKAYPKQVVLISTADKRFEMLNKQRVDFVIEDALSGLFFLKQSLNIEPVTNMAFFNKAPVHLMLSKKTVTLDELSVINQLIQKNKKATERIYQTY</sequence>
<dbReference type="InterPro" id="IPR001638">
    <property type="entry name" value="Solute-binding_3/MltF_N"/>
</dbReference>
<dbReference type="RefSeq" id="WP_008136841.1">
    <property type="nucleotide sequence ID" value="NZ_SEUK01000054.1"/>
</dbReference>
<proteinExistence type="inferred from homology"/>
<evidence type="ECO:0000256" key="1">
    <source>
        <dbReference type="ARBA" id="ARBA00010333"/>
    </source>
</evidence>
<protein>
    <submittedName>
        <fullName evidence="5">Transporter substrate-binding domain-containing protein</fullName>
    </submittedName>
</protein>
<evidence type="ECO:0000256" key="3">
    <source>
        <dbReference type="SAM" id="SignalP"/>
    </source>
</evidence>
<gene>
    <name evidence="5" type="ORF">EU508_17455</name>
</gene>
<dbReference type="PANTHER" id="PTHR35936">
    <property type="entry name" value="MEMBRANE-BOUND LYTIC MUREIN TRANSGLYCOSYLASE F"/>
    <property type="match status" value="1"/>
</dbReference>
<evidence type="ECO:0000256" key="2">
    <source>
        <dbReference type="ARBA" id="ARBA00022729"/>
    </source>
</evidence>
<accession>A0AB73BD52</accession>
<evidence type="ECO:0000313" key="6">
    <source>
        <dbReference type="Proteomes" id="UP000324162"/>
    </source>
</evidence>
<evidence type="ECO:0000313" key="5">
    <source>
        <dbReference type="EMBL" id="KAA1157511.1"/>
    </source>
</evidence>